<gene>
    <name evidence="2" type="ORF">RR48_05625</name>
</gene>
<accession>A0A0N0PD75</accession>
<dbReference type="PANTHER" id="PTHR10773:SF19">
    <property type="match status" value="1"/>
</dbReference>
<dbReference type="AlphaFoldDB" id="A0A0N0PD75"/>
<name>A0A0N0PD75_PAPMA</name>
<evidence type="ECO:0000313" key="3">
    <source>
        <dbReference type="Proteomes" id="UP000053240"/>
    </source>
</evidence>
<dbReference type="OrthoDB" id="434783at2759"/>
<sequence>MDQIQGATNLPHIVQVYPSVSIHPSLQTAQGKVTYQQTITSESLHIPVSSVQHEITNHQILQNQTMMSCQQIHLQGMQQLQPQIIQNDMNSMQITSHVILPQVPMFKQHVITNGVQQSFYGQYEAYIKDQNCVITKVEVEMPIINEKHIEHNESSQPVKEEVPVKKRSRSSVPNPSKWACNVRKMKHEKGEAYISRRGKYVPERCVKNTKDCLKSCKFKCNERINDVDRQHLFKAFYSLNTNEKKHFLLNTTERNNVKHSKSVDTKRKYYFKYFFLVRGVRYTVCKDFYLGTLAISQKRVYNVHSNKTDMNLPKPDGRGLSEASAHSLPSEIKDRVRNHIMSFTTVDGKPVKQFSRKKQYLESNLSIKQMYTLYFNECNKDLVPVKESMYRKIFKHEFNLHFKKDKVSNQLCCRCKGPIKK</sequence>
<dbReference type="EMBL" id="KQ460326">
    <property type="protein sequence ID" value="KPJ15661.1"/>
    <property type="molecule type" value="Genomic_DNA"/>
</dbReference>
<organism evidence="2 3">
    <name type="scientific">Papilio machaon</name>
    <name type="common">Old World swallowtail butterfly</name>
    <dbReference type="NCBI Taxonomy" id="76193"/>
    <lineage>
        <taxon>Eukaryota</taxon>
        <taxon>Metazoa</taxon>
        <taxon>Ecdysozoa</taxon>
        <taxon>Arthropoda</taxon>
        <taxon>Hexapoda</taxon>
        <taxon>Insecta</taxon>
        <taxon>Pterygota</taxon>
        <taxon>Neoptera</taxon>
        <taxon>Endopterygota</taxon>
        <taxon>Lepidoptera</taxon>
        <taxon>Glossata</taxon>
        <taxon>Ditrysia</taxon>
        <taxon>Papilionoidea</taxon>
        <taxon>Papilionidae</taxon>
        <taxon>Papilioninae</taxon>
        <taxon>Papilio</taxon>
    </lineage>
</organism>
<feature type="compositionally biased region" description="Basic and acidic residues" evidence="1">
    <location>
        <begin position="152"/>
        <end position="164"/>
    </location>
</feature>
<evidence type="ECO:0000313" key="2">
    <source>
        <dbReference type="EMBL" id="KPJ15661.1"/>
    </source>
</evidence>
<dbReference type="KEGG" id="pmac:106710118"/>
<feature type="region of interest" description="Disordered" evidence="1">
    <location>
        <begin position="152"/>
        <end position="176"/>
    </location>
</feature>
<dbReference type="Proteomes" id="UP000053240">
    <property type="component" value="Unassembled WGS sequence"/>
</dbReference>
<dbReference type="PANTHER" id="PTHR10773">
    <property type="entry name" value="DNA-DIRECTED RNA POLYMERASES I, II, AND III SUBUNIT RPABC2"/>
    <property type="match status" value="1"/>
</dbReference>
<reference evidence="2 3" key="1">
    <citation type="journal article" date="2015" name="Nat. Commun.">
        <title>Outbred genome sequencing and CRISPR/Cas9 gene editing in butterflies.</title>
        <authorList>
            <person name="Li X."/>
            <person name="Fan D."/>
            <person name="Zhang W."/>
            <person name="Liu G."/>
            <person name="Zhang L."/>
            <person name="Zhao L."/>
            <person name="Fang X."/>
            <person name="Chen L."/>
            <person name="Dong Y."/>
            <person name="Chen Y."/>
            <person name="Ding Y."/>
            <person name="Zhao R."/>
            <person name="Feng M."/>
            <person name="Zhu Y."/>
            <person name="Feng Y."/>
            <person name="Jiang X."/>
            <person name="Zhu D."/>
            <person name="Xiang H."/>
            <person name="Feng X."/>
            <person name="Li S."/>
            <person name="Wang J."/>
            <person name="Zhang G."/>
            <person name="Kronforst M.R."/>
            <person name="Wang W."/>
        </authorList>
    </citation>
    <scope>NUCLEOTIDE SEQUENCE [LARGE SCALE GENOMIC DNA]</scope>
    <source>
        <strain evidence="2">Ya'a_city_454_Pm</strain>
        <tissue evidence="2">Whole body</tissue>
    </source>
</reference>
<protein>
    <submittedName>
        <fullName evidence="2">Uncharacterized protein</fullName>
    </submittedName>
</protein>
<dbReference type="InParanoid" id="A0A0N0PD75"/>
<keyword evidence="3" id="KW-1185">Reference proteome</keyword>
<proteinExistence type="predicted"/>
<evidence type="ECO:0000256" key="1">
    <source>
        <dbReference type="SAM" id="MobiDB-lite"/>
    </source>
</evidence>